<evidence type="ECO:0000256" key="2">
    <source>
        <dbReference type="SAM" id="SignalP"/>
    </source>
</evidence>
<dbReference type="InterPro" id="IPR018152">
    <property type="entry name" value="SOD_Cu/Zn_BS"/>
</dbReference>
<evidence type="ECO:0000259" key="3">
    <source>
        <dbReference type="Pfam" id="PF00080"/>
    </source>
</evidence>
<proteinExistence type="predicted"/>
<evidence type="ECO:0000256" key="1">
    <source>
        <dbReference type="SAM" id="MobiDB-lite"/>
    </source>
</evidence>
<dbReference type="GO" id="GO:0006801">
    <property type="term" value="P:superoxide metabolic process"/>
    <property type="evidence" value="ECO:0007669"/>
    <property type="project" value="InterPro"/>
</dbReference>
<gene>
    <name evidence="4" type="ORF">AKO1_009779</name>
</gene>
<dbReference type="GO" id="GO:0005507">
    <property type="term" value="F:copper ion binding"/>
    <property type="evidence" value="ECO:0007669"/>
    <property type="project" value="InterPro"/>
</dbReference>
<dbReference type="CDD" id="cd00305">
    <property type="entry name" value="Cu-Zn_Superoxide_Dismutase"/>
    <property type="match status" value="2"/>
</dbReference>
<feature type="region of interest" description="Disordered" evidence="1">
    <location>
        <begin position="663"/>
        <end position="690"/>
    </location>
</feature>
<reference evidence="4 5" key="1">
    <citation type="submission" date="2024-03" db="EMBL/GenBank/DDBJ databases">
        <title>The Acrasis kona genome and developmental transcriptomes reveal deep origins of eukaryotic multicellular pathways.</title>
        <authorList>
            <person name="Sheikh S."/>
            <person name="Fu C.-J."/>
            <person name="Brown M.W."/>
            <person name="Baldauf S.L."/>
        </authorList>
    </citation>
    <scope>NUCLEOTIDE SEQUENCE [LARGE SCALE GENOMIC DNA]</scope>
    <source>
        <strain evidence="4 5">ATCC MYA-3509</strain>
    </source>
</reference>
<dbReference type="PRINTS" id="PR00068">
    <property type="entry name" value="CUZNDISMTASE"/>
</dbReference>
<dbReference type="Pfam" id="PF00080">
    <property type="entry name" value="Sod_Cu"/>
    <property type="match status" value="3"/>
</dbReference>
<feature type="domain" description="Superoxide dismutase copper/zinc binding" evidence="3">
    <location>
        <begin position="517"/>
        <end position="646"/>
    </location>
</feature>
<protein>
    <submittedName>
        <fullName evidence="4">Superoxide dismutase</fullName>
    </submittedName>
</protein>
<organism evidence="4 5">
    <name type="scientific">Acrasis kona</name>
    <dbReference type="NCBI Taxonomy" id="1008807"/>
    <lineage>
        <taxon>Eukaryota</taxon>
        <taxon>Discoba</taxon>
        <taxon>Heterolobosea</taxon>
        <taxon>Tetramitia</taxon>
        <taxon>Eutetramitia</taxon>
        <taxon>Acrasidae</taxon>
        <taxon>Acrasis</taxon>
    </lineage>
</organism>
<feature type="signal peptide" evidence="2">
    <location>
        <begin position="1"/>
        <end position="21"/>
    </location>
</feature>
<sequence length="713" mass="73174">MIRVILLFALVVLSACQLTQSGICVLSSTSNYLPTGNVVGTVTFTNVSGLTNVLVNIASGLPANAQLGFHVHQYGFLGTSDGSGAGGHFNPYNQSHAYPSVTSRHVGDLGNLTTSGTGSAAANFTVDLIQFSGVASIIGRGLIIHAAADDGVSQPTGNSGARIAQCVIGLASSPTQSAIADQTGDLSATVELSPTTSTVQNTRQLSGRIIAKQVGSDIVMNGTICGFLPNTIHLVGITQFGDITGDLSNLGNLVLSANVTSDVNGLVPVFFTFSNTLLSAVVGRGVAIFETNTSQSVINTNIALVGVFGVVNGAPAVPQCPIEIGACLLTPTATNNSTVAGTVIVKHVINDQNGVYLYVNIRNLPPNSVHAWHVHQYGNIGTSDGNGAGTHYNPYTYTHALPNNTIRHIGDMGNLQADSNGNSVFTTYMQSNLTSGFIGSASVIGRAFVIHSTFDDGTPPVGNAGSRLAQCVIGIANPSSALVNSPSANNTAISNAAGTSGTFNATCEVAGVNSNITGRVVLTEIQPNVLRVQATVCGLTPNYNHGFHVHQFGDLTGALINTNVASHYNPFGATHGYPESGVKHVGDLGNITTNADGVAYVDKTVQGVSLLGFYSVMGRSVVIHNNTDNGGQPTGNSGNPIATCVIGYALDVNLGGVVCRASSTPTSSATPTPTPTLATTLAPTPTPTSSSVITRQSWPMMVVLLIVTAVCLF</sequence>
<dbReference type="AlphaFoldDB" id="A0AAW2ZNG5"/>
<dbReference type="Proteomes" id="UP001431209">
    <property type="component" value="Unassembled WGS sequence"/>
</dbReference>
<dbReference type="PANTHER" id="PTHR10003">
    <property type="entry name" value="SUPEROXIDE DISMUTASE CU-ZN -RELATED"/>
    <property type="match status" value="1"/>
</dbReference>
<dbReference type="Gene3D" id="2.60.40.200">
    <property type="entry name" value="Superoxide dismutase, copper/zinc binding domain"/>
    <property type="match status" value="3"/>
</dbReference>
<dbReference type="InterPro" id="IPR001424">
    <property type="entry name" value="SOD_Cu_Zn_dom"/>
</dbReference>
<dbReference type="PROSITE" id="PS51257">
    <property type="entry name" value="PROKAR_LIPOPROTEIN"/>
    <property type="match status" value="1"/>
</dbReference>
<dbReference type="InterPro" id="IPR036423">
    <property type="entry name" value="SOD-like_Cu/Zn_dom_sf"/>
</dbReference>
<feature type="domain" description="Superoxide dismutase copper/zinc binding" evidence="3">
    <location>
        <begin position="339"/>
        <end position="473"/>
    </location>
</feature>
<feature type="chain" id="PRO_5043923985" evidence="2">
    <location>
        <begin position="22"/>
        <end position="713"/>
    </location>
</feature>
<evidence type="ECO:0000313" key="4">
    <source>
        <dbReference type="EMBL" id="KAL0490974.1"/>
    </source>
</evidence>
<accession>A0AAW2ZNG5</accession>
<name>A0AAW2ZNG5_9EUKA</name>
<dbReference type="SUPFAM" id="SSF49329">
    <property type="entry name" value="Cu,Zn superoxide dismutase-like"/>
    <property type="match status" value="4"/>
</dbReference>
<evidence type="ECO:0000313" key="5">
    <source>
        <dbReference type="Proteomes" id="UP001431209"/>
    </source>
</evidence>
<dbReference type="InterPro" id="IPR024134">
    <property type="entry name" value="SOD_Cu/Zn_/chaperone"/>
</dbReference>
<comment type="caution">
    <text evidence="4">The sequence shown here is derived from an EMBL/GenBank/DDBJ whole genome shotgun (WGS) entry which is preliminary data.</text>
</comment>
<keyword evidence="2" id="KW-0732">Signal</keyword>
<feature type="domain" description="Superoxide dismutase copper/zinc binding" evidence="3">
    <location>
        <begin position="38"/>
        <end position="168"/>
    </location>
</feature>
<keyword evidence="5" id="KW-1185">Reference proteome</keyword>
<dbReference type="PROSITE" id="PS00087">
    <property type="entry name" value="SOD_CU_ZN_1"/>
    <property type="match status" value="1"/>
</dbReference>
<dbReference type="EMBL" id="JAOPGA020001738">
    <property type="protein sequence ID" value="KAL0490974.1"/>
    <property type="molecule type" value="Genomic_DNA"/>
</dbReference>